<feature type="compositionally biased region" description="Basic and acidic residues" evidence="1">
    <location>
        <begin position="64"/>
        <end position="74"/>
    </location>
</feature>
<evidence type="ECO:0000313" key="3">
    <source>
        <dbReference type="EMBL" id="KAL0564986.1"/>
    </source>
</evidence>
<feature type="region of interest" description="Disordered" evidence="1">
    <location>
        <begin position="62"/>
        <end position="83"/>
    </location>
</feature>
<feature type="domain" description="KOW" evidence="2">
    <location>
        <begin position="519"/>
        <end position="546"/>
    </location>
</feature>
<name>A0ABR3EQ21_9AGAR</name>
<feature type="domain" description="KOW" evidence="2">
    <location>
        <begin position="191"/>
        <end position="218"/>
    </location>
</feature>
<feature type="domain" description="KOW" evidence="2">
    <location>
        <begin position="455"/>
        <end position="482"/>
    </location>
</feature>
<feature type="region of interest" description="Disordered" evidence="1">
    <location>
        <begin position="262"/>
        <end position="283"/>
    </location>
</feature>
<feature type="non-terminal residue" evidence="3">
    <location>
        <position position="1"/>
    </location>
</feature>
<reference evidence="3 4" key="1">
    <citation type="submission" date="2024-02" db="EMBL/GenBank/DDBJ databases">
        <title>A draft genome for the cacao thread blight pathogen Marasmius crinis-equi.</title>
        <authorList>
            <person name="Cohen S.P."/>
            <person name="Baruah I.K."/>
            <person name="Amoako-Attah I."/>
            <person name="Bukari Y."/>
            <person name="Meinhardt L.W."/>
            <person name="Bailey B.A."/>
        </authorList>
    </citation>
    <scope>NUCLEOTIDE SEQUENCE [LARGE SCALE GENOMIC DNA]</scope>
    <source>
        <strain evidence="3 4">GH-76</strain>
    </source>
</reference>
<comment type="caution">
    <text evidence="3">The sequence shown here is derived from an EMBL/GenBank/DDBJ whole genome shotgun (WGS) entry which is preliminary data.</text>
</comment>
<evidence type="ECO:0000259" key="2">
    <source>
        <dbReference type="SMART" id="SM00739"/>
    </source>
</evidence>
<dbReference type="EMBL" id="JBAHYK010002482">
    <property type="protein sequence ID" value="KAL0564986.1"/>
    <property type="molecule type" value="Genomic_DNA"/>
</dbReference>
<gene>
    <name evidence="3" type="ORF">V5O48_017049</name>
</gene>
<organism evidence="3 4">
    <name type="scientific">Marasmius crinis-equi</name>
    <dbReference type="NCBI Taxonomy" id="585013"/>
    <lineage>
        <taxon>Eukaryota</taxon>
        <taxon>Fungi</taxon>
        <taxon>Dikarya</taxon>
        <taxon>Basidiomycota</taxon>
        <taxon>Agaricomycotina</taxon>
        <taxon>Agaricomycetes</taxon>
        <taxon>Agaricomycetidae</taxon>
        <taxon>Agaricales</taxon>
        <taxon>Marasmiineae</taxon>
        <taxon>Marasmiaceae</taxon>
        <taxon>Marasmius</taxon>
    </lineage>
</organism>
<evidence type="ECO:0000313" key="4">
    <source>
        <dbReference type="Proteomes" id="UP001465976"/>
    </source>
</evidence>
<dbReference type="Proteomes" id="UP001465976">
    <property type="component" value="Unassembled WGS sequence"/>
</dbReference>
<sequence>STVEPYGLGPVISFLPKTLSFKTFWAKISEFLDVEAVSSEDEDQDEVERLFEGEEDLVELDEREENKQLEETSRDALNSIPENNEGDLEHFFDHLAEKYGSRSRPENSAALAPRFVSSPAATTSSATLSQSQFRHSSQICVPIRGDSAETARVNRIRARGLMYGTRPVGDVNGRQWLKEDEPQWRERQRRGVASGEWVVVCSGTYKGDVGLAVQPDLVGYTTSTMEDATHLQRTILSSYTTETSEDIMVLLVPRLDTNLPPLYTSKTAGKRKRTANASRPSPALFDPSRHKAAEKIRDGYAYETGEYHYKEPMFSIPEGNWLKEPKLSYFDAYRYNKQLFVGGLLLRNYKKRSLFPAVSIPAHLEQTFSRSSNPDIPQFPMPHPQHWVFEEGEEILYEPKVTPEDEDPIRFDTPLRYKFLNVAKRGRDPQTVTLETTLSSNYIEYSAPVRAITKRVRLHDRVLVLAGAHRGMSGMVTAIRNYHVQMLAMSVGETPSSIATHINSVKVISSGEDVGEVKVPWRGALVKVTKGVFADRVGVVETVDRVEEKFGRRILLGLWIPTMNRTIYIDYNHVVEKLTKAHLNSWQPLNDVQFRIYGLSASMTTSREPWIGVSVLIVKGHWKGNMGTVRGVEIIWGKLISGIDDVGRTIKHREGLTLQIEMDLVRAQQQPTVKINYLDVVDAQKKSLLNVAHPVKKGDLYDFHPNISHSVKTPRALPPEQAQVPGTPQWSPEEVAENARASSAWDPYAPGLGDGAALPYNPWDEEQVPPSAEKEDSPQSPTSAGSSTSLAAALEAPILEAIAEGESEEPPPPPPHWITHPELVGLSVQATIFTSKTEYLAITRTPTGDIVPHRRLTRSKTAPITDLDSVRMSLDSIKPSTEKNLMVVIGGAPKHIGKLSRRVSSFYVQEKKPENQRIVVGVISRDCDTGKEFLTGEQLELDPRYDLARVYESDKARVQSGTYMRAARDAALERTGRKVEVRT</sequence>
<accession>A0ABR3EQ21</accession>
<dbReference type="SMART" id="SM00739">
    <property type="entry name" value="KOW"/>
    <property type="match status" value="3"/>
</dbReference>
<feature type="compositionally biased region" description="Low complexity" evidence="1">
    <location>
        <begin position="780"/>
        <end position="789"/>
    </location>
</feature>
<dbReference type="InterPro" id="IPR005824">
    <property type="entry name" value="KOW"/>
</dbReference>
<protein>
    <recommendedName>
        <fullName evidence="2">KOW domain-containing protein</fullName>
    </recommendedName>
</protein>
<feature type="region of interest" description="Disordered" evidence="1">
    <location>
        <begin position="711"/>
        <end position="789"/>
    </location>
</feature>
<evidence type="ECO:0000256" key="1">
    <source>
        <dbReference type="SAM" id="MobiDB-lite"/>
    </source>
</evidence>
<proteinExistence type="predicted"/>
<keyword evidence="4" id="KW-1185">Reference proteome</keyword>